<feature type="compositionally biased region" description="Low complexity" evidence="1">
    <location>
        <begin position="331"/>
        <end position="345"/>
    </location>
</feature>
<protein>
    <submittedName>
        <fullName evidence="2">Uncharacterized protein</fullName>
    </submittedName>
</protein>
<accession>A0AAI8YXU9</accession>
<feature type="region of interest" description="Disordered" evidence="1">
    <location>
        <begin position="517"/>
        <end position="543"/>
    </location>
</feature>
<feature type="region of interest" description="Disordered" evidence="1">
    <location>
        <begin position="138"/>
        <end position="177"/>
    </location>
</feature>
<feature type="region of interest" description="Disordered" evidence="1">
    <location>
        <begin position="309"/>
        <end position="451"/>
    </location>
</feature>
<organism evidence="2 3">
    <name type="scientific">Lecanosticta acicola</name>
    <dbReference type="NCBI Taxonomy" id="111012"/>
    <lineage>
        <taxon>Eukaryota</taxon>
        <taxon>Fungi</taxon>
        <taxon>Dikarya</taxon>
        <taxon>Ascomycota</taxon>
        <taxon>Pezizomycotina</taxon>
        <taxon>Dothideomycetes</taxon>
        <taxon>Dothideomycetidae</taxon>
        <taxon>Mycosphaerellales</taxon>
        <taxon>Mycosphaerellaceae</taxon>
        <taxon>Lecanosticta</taxon>
    </lineage>
</organism>
<dbReference type="EMBL" id="CAVMBE010000020">
    <property type="protein sequence ID" value="CAK3991807.1"/>
    <property type="molecule type" value="Genomic_DNA"/>
</dbReference>
<keyword evidence="3" id="KW-1185">Reference proteome</keyword>
<comment type="caution">
    <text evidence="2">The sequence shown here is derived from an EMBL/GenBank/DDBJ whole genome shotgun (WGS) entry which is preliminary data.</text>
</comment>
<reference evidence="2" key="1">
    <citation type="submission" date="2023-11" db="EMBL/GenBank/DDBJ databases">
        <authorList>
            <person name="Alioto T."/>
            <person name="Alioto T."/>
            <person name="Gomez Garrido J."/>
        </authorList>
    </citation>
    <scope>NUCLEOTIDE SEQUENCE</scope>
</reference>
<gene>
    <name evidence="2" type="ORF">LECACI_7A003977</name>
</gene>
<name>A0AAI8YXU9_9PEZI</name>
<evidence type="ECO:0000313" key="2">
    <source>
        <dbReference type="EMBL" id="CAK3991807.1"/>
    </source>
</evidence>
<feature type="region of interest" description="Disordered" evidence="1">
    <location>
        <begin position="58"/>
        <end position="119"/>
    </location>
</feature>
<proteinExistence type="predicted"/>
<sequence>MALSFAVYPDNQEVFDVDNMESVIGGDWTLYDPFNNGIDGASESGDELFDDRYTSKEYATQEDGDGSHVDVSSIARPHDSEDLQDSTEEEVPKLDASSRDVSSPQKIATAGLDQQSKYTSLQTGALEHENKSALEAARTPLSDVAATPPSSAPKPKGRKGQHSHVLLSRSSLEDPRGREKGFYEAQQANALIDVQNRFCTVQECEWAKAQIILIMEKVIDLHEKGGIPERLMLLQQKLGKIKPETTLTCSERADKIVSIARENKLIAVALLDGGTACEDIIHAPQASLKRRLDNAKTNAMKKKRFKFAIDNMESSEQPKVQAQGGKKGGKQRQQTAQAMSNTSPALPMPPPSTPLAKMGTQSSGVQSRSILPTIGDPTSKTTAQSPSWSGGAKRSSNQAFEKDETSPLNAALTKRPRSRKAREPRQATQVSKQGELRSRPAPPPAPAFGHALPQSAKMHEVHSSICTIQEVPQSTLDPSPVYTNYGDQYTQPYAAGNLNAMIATQGNAHQLQHAAQAESAGVQYQPSYGQEQSPAIDRLQGDGHSYHADERQAMKFPISYNFPAAVGQGQHHNFVYGPNANDTGVVSQQRFSYQNYSEVPAFHDLFDAEFLNEISYVDSFEEEAAFNSVGGAGGDKVM</sequence>
<evidence type="ECO:0000313" key="3">
    <source>
        <dbReference type="Proteomes" id="UP001296104"/>
    </source>
</evidence>
<feature type="compositionally biased region" description="Polar residues" evidence="1">
    <location>
        <begin position="359"/>
        <end position="399"/>
    </location>
</feature>
<evidence type="ECO:0000256" key="1">
    <source>
        <dbReference type="SAM" id="MobiDB-lite"/>
    </source>
</evidence>
<feature type="compositionally biased region" description="Polar residues" evidence="1">
    <location>
        <begin position="99"/>
        <end position="119"/>
    </location>
</feature>
<dbReference type="AlphaFoldDB" id="A0AAI8YXU9"/>
<feature type="compositionally biased region" description="Polar residues" evidence="1">
    <location>
        <begin position="522"/>
        <end position="533"/>
    </location>
</feature>
<dbReference type="Proteomes" id="UP001296104">
    <property type="component" value="Unassembled WGS sequence"/>
</dbReference>